<keyword evidence="6 9" id="KW-0418">Kinase</keyword>
<evidence type="ECO:0000256" key="1">
    <source>
        <dbReference type="ARBA" id="ARBA00004828"/>
    </source>
</evidence>
<comment type="function">
    <text evidence="9">Catalyzes the ATP-dependent phosphorylation of N-acetyl-L-glutamate.</text>
</comment>
<evidence type="ECO:0000256" key="7">
    <source>
        <dbReference type="ARBA" id="ARBA00022840"/>
    </source>
</evidence>
<reference evidence="11" key="1">
    <citation type="journal article" date="2012" name="Vet. Microbiol.">
        <title>Comparative genomic analyses of the Taylorellae.</title>
        <authorList>
            <person name="Hauser H."/>
            <person name="Richter D.C."/>
            <person name="van Tonder A."/>
            <person name="Clark L."/>
            <person name="Preston A."/>
        </authorList>
    </citation>
    <scope>NUCLEOTIDE SEQUENCE</scope>
    <source>
        <strain evidence="11">14/45</strain>
    </source>
</reference>
<evidence type="ECO:0000256" key="6">
    <source>
        <dbReference type="ARBA" id="ARBA00022777"/>
    </source>
</evidence>
<sequence>MLKLSIIKIGGNVINNPSELDGFLKSLSSLKGPKIIVHGGGVLATELANQLNIETKFIDGRRITSEEMLRVAVMVYAGWINKTIVAKLQSFGINAIGLCGADGGIIRCTKRSSTPNDYGFVGDLIEGSINTESLKSLIDSGFVPVLSAITHDGYGQLLNTNADTIARGIATEMEARTGTKTRLIYVFDKLGVLRDISDDKSLIKRMSQAEYEELKAKGIIFEGMIPKLDNAFSAIESGVSEVIIQHSSKIGTDIGTILY</sequence>
<dbReference type="GO" id="GO:0042450">
    <property type="term" value="P:L-arginine biosynthetic process via ornithine"/>
    <property type="evidence" value="ECO:0007669"/>
    <property type="project" value="UniProtKB-UniRule"/>
</dbReference>
<dbReference type="PIRSF" id="PIRSF000728">
    <property type="entry name" value="NAGK"/>
    <property type="match status" value="1"/>
</dbReference>
<keyword evidence="3 9" id="KW-0028">Amino-acid biosynthesis</keyword>
<dbReference type="GO" id="GO:0003991">
    <property type="term" value="F:acetylglutamate kinase activity"/>
    <property type="evidence" value="ECO:0007669"/>
    <property type="project" value="UniProtKB-UniRule"/>
</dbReference>
<dbReference type="GO" id="GO:0005737">
    <property type="term" value="C:cytoplasm"/>
    <property type="evidence" value="ECO:0007669"/>
    <property type="project" value="UniProtKB-SubCell"/>
</dbReference>
<dbReference type="Pfam" id="PF00696">
    <property type="entry name" value="AA_kinase"/>
    <property type="match status" value="1"/>
</dbReference>
<keyword evidence="2 9" id="KW-0055">Arginine biosynthesis</keyword>
<feature type="binding site" evidence="9">
    <location>
        <position position="159"/>
    </location>
    <ligand>
        <name>substrate</name>
    </ligand>
</feature>
<dbReference type="UniPathway" id="UPA00068">
    <property type="reaction ID" value="UER00107"/>
</dbReference>
<evidence type="ECO:0000259" key="10">
    <source>
        <dbReference type="Pfam" id="PF00696"/>
    </source>
</evidence>
<feature type="domain" description="Aspartate/glutamate/uridylate kinase" evidence="10">
    <location>
        <begin position="4"/>
        <end position="244"/>
    </location>
</feature>
<dbReference type="PANTHER" id="PTHR23342:SF0">
    <property type="entry name" value="N-ACETYLGLUTAMATE SYNTHASE, MITOCHONDRIAL"/>
    <property type="match status" value="1"/>
</dbReference>
<comment type="pathway">
    <text evidence="1 9">Amino-acid biosynthesis; L-arginine biosynthesis; N(2)-acetyl-L-ornithine from L-glutamate: step 2/4.</text>
</comment>
<evidence type="ECO:0000256" key="5">
    <source>
        <dbReference type="ARBA" id="ARBA00022741"/>
    </source>
</evidence>
<evidence type="ECO:0000256" key="9">
    <source>
        <dbReference type="HAMAP-Rule" id="MF_00082"/>
    </source>
</evidence>
<dbReference type="AlphaFoldDB" id="I7ILA4"/>
<dbReference type="RefSeq" id="WP_015551959.1">
    <property type="nucleotide sequence ID" value="NC_021033.1"/>
</dbReference>
<evidence type="ECO:0000256" key="3">
    <source>
        <dbReference type="ARBA" id="ARBA00022605"/>
    </source>
</evidence>
<dbReference type="GO" id="GO:0005524">
    <property type="term" value="F:ATP binding"/>
    <property type="evidence" value="ECO:0007669"/>
    <property type="project" value="UniProtKB-UniRule"/>
</dbReference>
<keyword evidence="9" id="KW-0963">Cytoplasm</keyword>
<dbReference type="Gene3D" id="3.40.1160.10">
    <property type="entry name" value="Acetylglutamate kinase-like"/>
    <property type="match status" value="1"/>
</dbReference>
<feature type="binding site" evidence="9">
    <location>
        <begin position="40"/>
        <end position="41"/>
    </location>
    <ligand>
        <name>substrate</name>
    </ligand>
</feature>
<dbReference type="NCBIfam" id="TIGR00761">
    <property type="entry name" value="argB"/>
    <property type="match status" value="1"/>
</dbReference>
<protein>
    <recommendedName>
        <fullName evidence="9">Acetylglutamate kinase</fullName>
        <ecNumber evidence="9">2.7.2.8</ecNumber>
    </recommendedName>
    <alternativeName>
        <fullName evidence="9">N-acetyl-L-glutamate 5-phosphotransferase</fullName>
    </alternativeName>
    <alternativeName>
        <fullName evidence="9">NAG kinase</fullName>
        <shortName evidence="9">NAGK</shortName>
    </alternativeName>
</protein>
<proteinExistence type="inferred from homology"/>
<dbReference type="InterPro" id="IPR001048">
    <property type="entry name" value="Asp/Glu/Uridylate_kinase"/>
</dbReference>
<dbReference type="SUPFAM" id="SSF53633">
    <property type="entry name" value="Carbamate kinase-like"/>
    <property type="match status" value="1"/>
</dbReference>
<comment type="subcellular location">
    <subcellularLocation>
        <location evidence="9">Cytoplasm</location>
    </subcellularLocation>
</comment>
<accession>I7ILA4</accession>
<dbReference type="HAMAP" id="MF_00082">
    <property type="entry name" value="ArgB"/>
    <property type="match status" value="1"/>
</dbReference>
<dbReference type="EC" id="2.7.2.8" evidence="9"/>
<feature type="binding site" evidence="9">
    <location>
        <position position="62"/>
    </location>
    <ligand>
        <name>substrate</name>
    </ligand>
</feature>
<evidence type="ECO:0000256" key="4">
    <source>
        <dbReference type="ARBA" id="ARBA00022679"/>
    </source>
</evidence>
<dbReference type="EMBL" id="HE681424">
    <property type="protein sequence ID" value="CCG19939.1"/>
    <property type="molecule type" value="Genomic_DNA"/>
</dbReference>
<evidence type="ECO:0000256" key="8">
    <source>
        <dbReference type="ARBA" id="ARBA00048141"/>
    </source>
</evidence>
<dbReference type="CDD" id="cd04238">
    <property type="entry name" value="AAK_NAGK-like"/>
    <property type="match status" value="1"/>
</dbReference>
<keyword evidence="5 9" id="KW-0547">Nucleotide-binding</keyword>
<feature type="site" description="Transition state stabilizer" evidence="9">
    <location>
        <position position="8"/>
    </location>
</feature>
<name>I7ILA4_9BURK</name>
<comment type="similarity">
    <text evidence="9">Belongs to the acetylglutamate kinase family. ArgB subfamily.</text>
</comment>
<evidence type="ECO:0000313" key="11">
    <source>
        <dbReference type="EMBL" id="CCG19939.1"/>
    </source>
</evidence>
<dbReference type="InterPro" id="IPR004662">
    <property type="entry name" value="AcgluKinase_fam"/>
</dbReference>
<dbReference type="KEGG" id="tat:KUM_1156"/>
<dbReference type="InterPro" id="IPR036393">
    <property type="entry name" value="AceGlu_kinase-like_sf"/>
</dbReference>
<feature type="site" description="Transition state stabilizer" evidence="9">
    <location>
        <position position="227"/>
    </location>
</feature>
<keyword evidence="7 9" id="KW-0067">ATP-binding</keyword>
<gene>
    <name evidence="9" type="primary">argB</name>
    <name evidence="11" type="ORF">KUM_1156</name>
</gene>
<comment type="catalytic activity">
    <reaction evidence="8 9">
        <text>N-acetyl-L-glutamate + ATP = N-acetyl-L-glutamyl 5-phosphate + ADP</text>
        <dbReference type="Rhea" id="RHEA:14629"/>
        <dbReference type="ChEBI" id="CHEBI:30616"/>
        <dbReference type="ChEBI" id="CHEBI:44337"/>
        <dbReference type="ChEBI" id="CHEBI:57936"/>
        <dbReference type="ChEBI" id="CHEBI:456216"/>
        <dbReference type="EC" id="2.7.2.8"/>
    </reaction>
</comment>
<evidence type="ECO:0000256" key="2">
    <source>
        <dbReference type="ARBA" id="ARBA00022571"/>
    </source>
</evidence>
<dbReference type="PANTHER" id="PTHR23342">
    <property type="entry name" value="N-ACETYLGLUTAMATE SYNTHASE"/>
    <property type="match status" value="1"/>
</dbReference>
<dbReference type="InterPro" id="IPR037528">
    <property type="entry name" value="ArgB"/>
</dbReference>
<dbReference type="HOGENOM" id="CLU_053680_1_0_4"/>
<organism evidence="11">
    <name type="scientific">Taylorella asinigenitalis 14/45</name>
    <dbReference type="NCBI Taxonomy" id="1091495"/>
    <lineage>
        <taxon>Bacteria</taxon>
        <taxon>Pseudomonadati</taxon>
        <taxon>Pseudomonadota</taxon>
        <taxon>Betaproteobacteria</taxon>
        <taxon>Burkholderiales</taxon>
        <taxon>Alcaligenaceae</taxon>
        <taxon>Taylorella</taxon>
    </lineage>
</organism>
<keyword evidence="4 9" id="KW-0808">Transferase</keyword>